<evidence type="ECO:0000256" key="2">
    <source>
        <dbReference type="ARBA" id="ARBA00022475"/>
    </source>
</evidence>
<sequence length="91" mass="9839">MHIASYGRLMAVLAALLVLTGVTVAASYVDLGPLNVWVALMIASTKASLVLLFFMHIGVEGRLVVASFLSTVFFLAIMIGFTFWDVAFRGQ</sequence>
<dbReference type="EMBL" id="FMUX01000012">
    <property type="protein sequence ID" value="SCY58040.1"/>
    <property type="molecule type" value="Genomic_DNA"/>
</dbReference>
<dbReference type="RefSeq" id="WP_092211968.1">
    <property type="nucleotide sequence ID" value="NZ_FMUX01000012.1"/>
</dbReference>
<keyword evidence="8" id="KW-1185">Reference proteome</keyword>
<evidence type="ECO:0000256" key="4">
    <source>
        <dbReference type="ARBA" id="ARBA00022989"/>
    </source>
</evidence>
<proteinExistence type="predicted"/>
<evidence type="ECO:0000256" key="6">
    <source>
        <dbReference type="SAM" id="Phobius"/>
    </source>
</evidence>
<keyword evidence="3 6" id="KW-0812">Transmembrane</keyword>
<keyword evidence="4 6" id="KW-1133">Transmembrane helix</keyword>
<dbReference type="GO" id="GO:0005886">
    <property type="term" value="C:plasma membrane"/>
    <property type="evidence" value="ECO:0007669"/>
    <property type="project" value="UniProtKB-SubCell"/>
</dbReference>
<dbReference type="InterPro" id="IPR011743">
    <property type="entry name" value="Caa3_sub_IV"/>
</dbReference>
<feature type="transmembrane region" description="Helical" evidence="6">
    <location>
        <begin position="63"/>
        <end position="84"/>
    </location>
</feature>
<name>A0A1G5H3W5_9BACT</name>
<dbReference type="NCBIfam" id="TIGR02229">
    <property type="entry name" value="caa3_sub_IV"/>
    <property type="match status" value="1"/>
</dbReference>
<protein>
    <submittedName>
        <fullName evidence="7">Cytochrome c oxidase subunit 4</fullName>
    </submittedName>
</protein>
<dbReference type="OrthoDB" id="1495022at2"/>
<dbReference type="Pfam" id="PF03626">
    <property type="entry name" value="COX4_pro"/>
    <property type="match status" value="1"/>
</dbReference>
<evidence type="ECO:0000256" key="1">
    <source>
        <dbReference type="ARBA" id="ARBA00004651"/>
    </source>
</evidence>
<dbReference type="AlphaFoldDB" id="A0A1G5H3W5"/>
<dbReference type="Proteomes" id="UP000198870">
    <property type="component" value="Unassembled WGS sequence"/>
</dbReference>
<dbReference type="STRING" id="419481.SAMN05216233_11285"/>
<evidence type="ECO:0000256" key="3">
    <source>
        <dbReference type="ARBA" id="ARBA00022692"/>
    </source>
</evidence>
<keyword evidence="2" id="KW-1003">Cell membrane</keyword>
<reference evidence="7 8" key="1">
    <citation type="submission" date="2016-10" db="EMBL/GenBank/DDBJ databases">
        <authorList>
            <person name="de Groot N.N."/>
        </authorList>
    </citation>
    <scope>NUCLEOTIDE SEQUENCE [LARGE SCALE GENOMIC DNA]</scope>
    <source>
        <strain evidence="7 8">AA1</strain>
    </source>
</reference>
<evidence type="ECO:0000256" key="5">
    <source>
        <dbReference type="ARBA" id="ARBA00023136"/>
    </source>
</evidence>
<evidence type="ECO:0000313" key="8">
    <source>
        <dbReference type="Proteomes" id="UP000198870"/>
    </source>
</evidence>
<feature type="transmembrane region" description="Helical" evidence="6">
    <location>
        <begin position="35"/>
        <end position="56"/>
    </location>
</feature>
<keyword evidence="5 6" id="KW-0472">Membrane</keyword>
<evidence type="ECO:0000313" key="7">
    <source>
        <dbReference type="EMBL" id="SCY58040.1"/>
    </source>
</evidence>
<accession>A0A1G5H3W5</accession>
<dbReference type="InterPro" id="IPR005171">
    <property type="entry name" value="Cyt_c_oxidase_su4_prok"/>
</dbReference>
<comment type="subcellular location">
    <subcellularLocation>
        <location evidence="1">Cell membrane</location>
        <topology evidence="1">Multi-pass membrane protein</topology>
    </subcellularLocation>
</comment>
<gene>
    <name evidence="7" type="ORF">SAMN05216233_11285</name>
</gene>
<organism evidence="7 8">
    <name type="scientific">Desulfoluna spongiiphila</name>
    <dbReference type="NCBI Taxonomy" id="419481"/>
    <lineage>
        <taxon>Bacteria</taxon>
        <taxon>Pseudomonadati</taxon>
        <taxon>Thermodesulfobacteriota</taxon>
        <taxon>Desulfobacteria</taxon>
        <taxon>Desulfobacterales</taxon>
        <taxon>Desulfolunaceae</taxon>
        <taxon>Desulfoluna</taxon>
    </lineage>
</organism>